<reference evidence="2 3" key="1">
    <citation type="submission" date="2010-05" db="EMBL/GenBank/DDBJ databases">
        <title>Complete sequence of Thermoanaerobacter mathranii subsp. mathranii mathranii str. A3.</title>
        <authorList>
            <consortium name="US DOE Joint Genome Institute"/>
            <person name="Lucas S."/>
            <person name="Copeland A."/>
            <person name="Lapidus A."/>
            <person name="Cheng J.-F."/>
            <person name="Bruce D."/>
            <person name="Goodwin L."/>
            <person name="Pitluck S."/>
            <person name="Held B."/>
            <person name="Detter J.C."/>
            <person name="Han C."/>
            <person name="Tapia R."/>
            <person name="Land M."/>
            <person name="Hauser L."/>
            <person name="Kyrpides N."/>
            <person name="Mikhailova N."/>
            <person name="Zhou J."/>
            <person name="Hemme C."/>
            <person name="Woyke T."/>
        </authorList>
    </citation>
    <scope>NUCLEOTIDE SEQUENCE [LARGE SCALE GENOMIC DNA]</scope>
    <source>
        <strain evidence="2 3">A3</strain>
    </source>
</reference>
<dbReference type="RefSeq" id="WP_013150615.1">
    <property type="nucleotide sequence ID" value="NC_014209.1"/>
</dbReference>
<dbReference type="Gene3D" id="3.30.460.10">
    <property type="entry name" value="Beta Polymerase, domain 2"/>
    <property type="match status" value="1"/>
</dbReference>
<organism evidence="2 3">
    <name type="scientific">Thermoanaerobacter mathranii subsp. mathranii (strain DSM 11426 / CCUG 53645 / CIP 108742 / A3)</name>
    <dbReference type="NCBI Taxonomy" id="583358"/>
    <lineage>
        <taxon>Bacteria</taxon>
        <taxon>Bacillati</taxon>
        <taxon>Bacillota</taxon>
        <taxon>Clostridia</taxon>
        <taxon>Thermoanaerobacterales</taxon>
        <taxon>Thermoanaerobacteraceae</taxon>
        <taxon>Thermoanaerobacter</taxon>
    </lineage>
</organism>
<dbReference type="InterPro" id="IPR043519">
    <property type="entry name" value="NT_sf"/>
</dbReference>
<feature type="domain" description="Polymerase beta nucleotidyltransferase" evidence="1">
    <location>
        <begin position="13"/>
        <end position="98"/>
    </location>
</feature>
<sequence length="100" mass="11484">MKFGLSDKLIDSLKDIFKKYPQIKRVVIYGSRARGDFKPASDIDIAIFSEEDLSPELYFEVDEAVGIYKVDIVEVGRLHNDKLLENILKEGIEIYKQESS</sequence>
<dbReference type="CDD" id="cd05403">
    <property type="entry name" value="NT_KNTase_like"/>
    <property type="match status" value="1"/>
</dbReference>
<dbReference type="EMBL" id="CP002032">
    <property type="protein sequence ID" value="ADH61383.1"/>
    <property type="molecule type" value="Genomic_DNA"/>
</dbReference>
<dbReference type="PANTHER" id="PTHR43852">
    <property type="entry name" value="NUCLEOTIDYLTRANSFERASE"/>
    <property type="match status" value="1"/>
</dbReference>
<evidence type="ECO:0000313" key="3">
    <source>
        <dbReference type="Proteomes" id="UP000002064"/>
    </source>
</evidence>
<protein>
    <submittedName>
        <fullName evidence="2">DNA polymerase beta domain protein region</fullName>
    </submittedName>
</protein>
<dbReference type="InterPro" id="IPR052930">
    <property type="entry name" value="TA_antitoxin_MntA"/>
</dbReference>
<evidence type="ECO:0000313" key="2">
    <source>
        <dbReference type="EMBL" id="ADH61383.1"/>
    </source>
</evidence>
<dbReference type="SUPFAM" id="SSF81301">
    <property type="entry name" value="Nucleotidyltransferase"/>
    <property type="match status" value="1"/>
</dbReference>
<dbReference type="Pfam" id="PF18765">
    <property type="entry name" value="Polbeta"/>
    <property type="match status" value="1"/>
</dbReference>
<keyword evidence="3" id="KW-1185">Reference proteome</keyword>
<proteinExistence type="predicted"/>
<gene>
    <name evidence="2" type="ordered locus">Tmath_1678</name>
</gene>
<dbReference type="Proteomes" id="UP000002064">
    <property type="component" value="Chromosome"/>
</dbReference>
<dbReference type="PANTHER" id="PTHR43852:SF2">
    <property type="entry name" value="PROTEIN ADENYLYLTRANSFERASE MNTA"/>
    <property type="match status" value="1"/>
</dbReference>
<dbReference type="InterPro" id="IPR041633">
    <property type="entry name" value="Polbeta"/>
</dbReference>
<name>A0ABN3Z836_THEM3</name>
<accession>A0ABN3Z836</accession>
<evidence type="ECO:0000259" key="1">
    <source>
        <dbReference type="Pfam" id="PF18765"/>
    </source>
</evidence>